<dbReference type="InterPro" id="IPR005311">
    <property type="entry name" value="PBP_dimer"/>
</dbReference>
<evidence type="ECO:0000256" key="9">
    <source>
        <dbReference type="ARBA" id="ARBA00022960"/>
    </source>
</evidence>
<dbReference type="SUPFAM" id="SSF56601">
    <property type="entry name" value="beta-lactamase/transpeptidase-like"/>
    <property type="match status" value="1"/>
</dbReference>
<keyword evidence="7" id="KW-0812">Transmembrane</keyword>
<dbReference type="SUPFAM" id="SSF56519">
    <property type="entry name" value="Penicillin binding protein dimerisation domain"/>
    <property type="match status" value="1"/>
</dbReference>
<evidence type="ECO:0000256" key="1">
    <source>
        <dbReference type="ARBA" id="ARBA00004167"/>
    </source>
</evidence>
<keyword evidence="9" id="KW-0133">Cell shape</keyword>
<comment type="subcellular location">
    <subcellularLocation>
        <location evidence="2">Cell membrane</location>
    </subcellularLocation>
    <subcellularLocation>
        <location evidence="1">Membrane</location>
        <topology evidence="1">Single-pass membrane protein</topology>
    </subcellularLocation>
</comment>
<dbReference type="InterPro" id="IPR017790">
    <property type="entry name" value="Penicillin-binding_protein_2"/>
</dbReference>
<dbReference type="PANTHER" id="PTHR30627">
    <property type="entry name" value="PEPTIDOGLYCAN D,D-TRANSPEPTIDASE"/>
    <property type="match status" value="1"/>
</dbReference>
<evidence type="ECO:0000259" key="15">
    <source>
        <dbReference type="Pfam" id="PF00905"/>
    </source>
</evidence>
<evidence type="ECO:0000256" key="10">
    <source>
        <dbReference type="ARBA" id="ARBA00022984"/>
    </source>
</evidence>
<dbReference type="Gene3D" id="3.90.1310.10">
    <property type="entry name" value="Penicillin-binding protein 2a (Domain 2)"/>
    <property type="match status" value="1"/>
</dbReference>
<dbReference type="Proteomes" id="UP000606490">
    <property type="component" value="Unassembled WGS sequence"/>
</dbReference>
<keyword evidence="4" id="KW-0997">Cell inner membrane</keyword>
<reference evidence="17 18" key="1">
    <citation type="submission" date="2021-01" db="EMBL/GenBank/DDBJ databases">
        <title>Belnapia mucosa sp. nov. and Belnapia arida sp. nov., isolated from the Tabernas Desert (Almeria, Spain).</title>
        <authorList>
            <person name="Molina-Menor E."/>
            <person name="Vidal-Verdu A."/>
            <person name="Calonge A."/>
            <person name="Satari L."/>
            <person name="Pereto Magraner J."/>
            <person name="Porcar Miralles M."/>
        </authorList>
    </citation>
    <scope>NUCLEOTIDE SEQUENCE [LARGE SCALE GENOMIC DNA]</scope>
    <source>
        <strain evidence="17 18">T6</strain>
    </source>
</reference>
<keyword evidence="11" id="KW-1133">Transmembrane helix</keyword>
<dbReference type="InterPro" id="IPR050515">
    <property type="entry name" value="Beta-lactam/transpept"/>
</dbReference>
<dbReference type="NCBIfam" id="TIGR03423">
    <property type="entry name" value="pbp2_mrdA"/>
    <property type="match status" value="1"/>
</dbReference>
<keyword evidence="10" id="KW-0573">Peptidoglycan synthesis</keyword>
<dbReference type="InterPro" id="IPR036138">
    <property type="entry name" value="PBP_dimer_sf"/>
</dbReference>
<evidence type="ECO:0000256" key="14">
    <source>
        <dbReference type="SAM" id="MobiDB-lite"/>
    </source>
</evidence>
<evidence type="ECO:0000256" key="8">
    <source>
        <dbReference type="ARBA" id="ARBA00022801"/>
    </source>
</evidence>
<name>A0ABS1VAC0_9PROT</name>
<accession>A0ABS1VAC0</accession>
<keyword evidence="6" id="KW-0645">Protease</keyword>
<keyword evidence="13" id="KW-0961">Cell wall biogenesis/degradation</keyword>
<dbReference type="EC" id="3.4.16.4" evidence="17"/>
<gene>
    <name evidence="17" type="primary">mrdA</name>
    <name evidence="17" type="ORF">JMJ55_18265</name>
</gene>
<evidence type="ECO:0000256" key="12">
    <source>
        <dbReference type="ARBA" id="ARBA00023136"/>
    </source>
</evidence>
<dbReference type="InterPro" id="IPR001460">
    <property type="entry name" value="PCN-bd_Tpept"/>
</dbReference>
<evidence type="ECO:0000256" key="3">
    <source>
        <dbReference type="ARBA" id="ARBA00022475"/>
    </source>
</evidence>
<sequence length="645" mass="70815">MPRRLPHLDASRHDRGGGCGVSGIGLRGVRKEEERRRSVFTRRAVILGAGQLGLFGFLGSRLWRLQSEEGERYRTLAEENRVSARLIPPPRGRVLDRHGAVVAGNRLNWRALLVAEQTQDVGATLETFSRIVPLTEPERQRIEREVRRRRRFVPVAVREFLSWEEMARIEVNAPDLPGILIDVGTTRLYPEGEHLSHLVGYVAPPAERDMDGDPLLELPGIRVGRAGIERHHDLALRGRAGAVQLEVNAVGRVIRELDRREGVPGQDVQLSVDAELQKTLRGKIEEGTSVVILDARNGEVLAMASQPSFDPNVFNAGVSTAQWRQWTANRATPLINKATNGLYAPGSTFKMIVGLAGLEARVIAPGDRVFCPGHMDLGDTRFHCWQRHGHGSLDMRGAIKLSCDVYFYEVAKRVGIDRIAAMANRFGLGTDLEIELPGTKKGLVPTRGWRQAQGKPWNLGDTIVHGIGQGFYQITPLQLATMAARLATGRAVQPHLTRSIGGKPARGGKAEDWPSLNIPDRDLKLMREGMWAVVNEPGGTALGARLPGALGVMAGKTGSVQVRRVSREQRERGYKAENQPREWRPHALFVAFAPYDNPLYAVSVVVEHGMSGAGAAAPLARDAMVETFNRFRAAPGARVAEAGRG</sequence>
<evidence type="ECO:0000256" key="2">
    <source>
        <dbReference type="ARBA" id="ARBA00004236"/>
    </source>
</evidence>
<evidence type="ECO:0000259" key="16">
    <source>
        <dbReference type="Pfam" id="PF03717"/>
    </source>
</evidence>
<proteinExistence type="predicted"/>
<evidence type="ECO:0000256" key="6">
    <source>
        <dbReference type="ARBA" id="ARBA00022670"/>
    </source>
</evidence>
<feature type="domain" description="Penicillin-binding protein transpeptidase" evidence="15">
    <location>
        <begin position="289"/>
        <end position="624"/>
    </location>
</feature>
<dbReference type="Pfam" id="PF00905">
    <property type="entry name" value="Transpeptidase"/>
    <property type="match status" value="1"/>
</dbReference>
<evidence type="ECO:0000256" key="7">
    <source>
        <dbReference type="ARBA" id="ARBA00022692"/>
    </source>
</evidence>
<evidence type="ECO:0000256" key="13">
    <source>
        <dbReference type="ARBA" id="ARBA00023316"/>
    </source>
</evidence>
<comment type="caution">
    <text evidence="17">The sequence shown here is derived from an EMBL/GenBank/DDBJ whole genome shotgun (WGS) entry which is preliminary data.</text>
</comment>
<dbReference type="GO" id="GO:0009002">
    <property type="term" value="F:serine-type D-Ala-D-Ala carboxypeptidase activity"/>
    <property type="evidence" value="ECO:0007669"/>
    <property type="project" value="UniProtKB-EC"/>
</dbReference>
<protein>
    <submittedName>
        <fullName evidence="17">Penicillin-binding protein 2</fullName>
        <ecNumber evidence="17">3.4.16.4</ecNumber>
    </submittedName>
</protein>
<dbReference type="Pfam" id="PF03717">
    <property type="entry name" value="PBP_dimer"/>
    <property type="match status" value="1"/>
</dbReference>
<evidence type="ECO:0000313" key="18">
    <source>
        <dbReference type="Proteomes" id="UP000606490"/>
    </source>
</evidence>
<evidence type="ECO:0000256" key="4">
    <source>
        <dbReference type="ARBA" id="ARBA00022519"/>
    </source>
</evidence>
<feature type="domain" description="Penicillin-binding protein dimerisation" evidence="16">
    <location>
        <begin position="87"/>
        <end position="257"/>
    </location>
</feature>
<evidence type="ECO:0000313" key="17">
    <source>
        <dbReference type="EMBL" id="MBL6457283.1"/>
    </source>
</evidence>
<feature type="region of interest" description="Disordered" evidence="14">
    <location>
        <begin position="495"/>
        <end position="514"/>
    </location>
</feature>
<dbReference type="InterPro" id="IPR012338">
    <property type="entry name" value="Beta-lactam/transpept-like"/>
</dbReference>
<dbReference type="EMBL" id="JAEUXJ010000008">
    <property type="protein sequence ID" value="MBL6457283.1"/>
    <property type="molecule type" value="Genomic_DNA"/>
</dbReference>
<keyword evidence="8 17" id="KW-0378">Hydrolase</keyword>
<dbReference type="PANTHER" id="PTHR30627:SF2">
    <property type="entry name" value="PEPTIDOGLYCAN D,D-TRANSPEPTIDASE MRDA"/>
    <property type="match status" value="1"/>
</dbReference>
<evidence type="ECO:0000256" key="5">
    <source>
        <dbReference type="ARBA" id="ARBA00022645"/>
    </source>
</evidence>
<organism evidence="17 18">
    <name type="scientific">Belnapia mucosa</name>
    <dbReference type="NCBI Taxonomy" id="2804532"/>
    <lineage>
        <taxon>Bacteria</taxon>
        <taxon>Pseudomonadati</taxon>
        <taxon>Pseudomonadota</taxon>
        <taxon>Alphaproteobacteria</taxon>
        <taxon>Acetobacterales</taxon>
        <taxon>Roseomonadaceae</taxon>
        <taxon>Belnapia</taxon>
    </lineage>
</organism>
<evidence type="ECO:0000256" key="11">
    <source>
        <dbReference type="ARBA" id="ARBA00022989"/>
    </source>
</evidence>
<keyword evidence="3" id="KW-1003">Cell membrane</keyword>
<dbReference type="Gene3D" id="3.40.710.10">
    <property type="entry name" value="DD-peptidase/beta-lactamase superfamily"/>
    <property type="match status" value="1"/>
</dbReference>
<keyword evidence="5 17" id="KW-0121">Carboxypeptidase</keyword>
<keyword evidence="12" id="KW-0472">Membrane</keyword>
<keyword evidence="18" id="KW-1185">Reference proteome</keyword>